<name>A0A3P9IBZ5_ORYLA</name>
<feature type="domain" description="DNA/RNA non-specific endonuclease/pyrophosphatase/phosphodiesterase" evidence="3">
    <location>
        <begin position="77"/>
        <end position="311"/>
    </location>
</feature>
<protein>
    <recommendedName>
        <fullName evidence="6">Endonuclease domain-containing 1 protein-like</fullName>
    </recommendedName>
</protein>
<dbReference type="InterPro" id="IPR044925">
    <property type="entry name" value="His-Me_finger_sf"/>
</dbReference>
<accession>A0A3P9IBZ5</accession>
<reference evidence="4 5" key="2">
    <citation type="submission" date="2017-04" db="EMBL/GenBank/DDBJ databases">
        <title>CpG methylation of centromeres and impact of large insertions on vertebrate speciation.</title>
        <authorList>
            <person name="Ichikawa K."/>
            <person name="Yoshimura J."/>
            <person name="Morishita S."/>
        </authorList>
    </citation>
    <scope>NUCLEOTIDE SEQUENCE</scope>
    <source>
        <strain evidence="4 5">HSOK</strain>
    </source>
</reference>
<dbReference type="SMART" id="SM00892">
    <property type="entry name" value="Endonuclease_NS"/>
    <property type="match status" value="1"/>
</dbReference>
<feature type="signal peptide" evidence="1">
    <location>
        <begin position="1"/>
        <end position="32"/>
    </location>
</feature>
<dbReference type="AlphaFoldDB" id="A0A3P9IBZ5"/>
<dbReference type="PANTHER" id="PTHR21472">
    <property type="entry name" value="ENDONUCLEASE DOMAIN-CONTAINING 1 PROTEIN ENDOD1"/>
    <property type="match status" value="1"/>
</dbReference>
<dbReference type="GO" id="GO:0016787">
    <property type="term" value="F:hydrolase activity"/>
    <property type="evidence" value="ECO:0007669"/>
    <property type="project" value="InterPro"/>
</dbReference>
<evidence type="ECO:0000256" key="1">
    <source>
        <dbReference type="SAM" id="SignalP"/>
    </source>
</evidence>
<dbReference type="InterPro" id="IPR001604">
    <property type="entry name" value="Endo_G_ENPP1-like_dom"/>
</dbReference>
<sequence length="347" mass="39837">MMFLPLGCFLPRTAFLLLLLFFFFSSFGPTQTEVVRSISDCADFLLNQSPPQIPNILEDGKILNQNRYKPICQTYRNTRTFLTLYDTKERIPVFSAIKFGQDKIPGKRPKSPKWMIEPQLEDESADKNMKRDKNMEIDNKKEGTYEYQASNLDYQNSEPYNRGHLCPSSYASNKTTKTSTFTLTNIVPQVKSFNRGSWAKMEKCVKCFMEKFCNNSNGVTEGYVVTGAQPGDKYLNERVVVTGEQRGTKKLNRVNIPSLLWSAFCCYSVGHRGWLASAHWGENVADKSQDEYLKTKSLNDLYKDLNDLYKDLKVPTFNIFPGTKCPPDMDVSMFYPELHKSCKCPPY</sequence>
<dbReference type="SUPFAM" id="SSF54060">
    <property type="entry name" value="His-Me finger endonucleases"/>
    <property type="match status" value="1"/>
</dbReference>
<keyword evidence="1" id="KW-0732">Signal</keyword>
<dbReference type="InterPro" id="IPR039015">
    <property type="entry name" value="ENDOD1"/>
</dbReference>
<dbReference type="PANTHER" id="PTHR21472:SF15">
    <property type="entry name" value="ENDONUCLEASE DOMAIN-CONTAINING 1 PROTEIN-RELATED"/>
    <property type="match status" value="1"/>
</dbReference>
<feature type="domain" description="ENPP1-3/EXOG-like endonuclease/phosphodiesterase" evidence="2">
    <location>
        <begin position="78"/>
        <end position="308"/>
    </location>
</feature>
<dbReference type="InterPro" id="IPR020821">
    <property type="entry name" value="ENPP1-3/EXOG-like_nuc-like"/>
</dbReference>
<dbReference type="GO" id="GO:0046872">
    <property type="term" value="F:metal ion binding"/>
    <property type="evidence" value="ECO:0007669"/>
    <property type="project" value="InterPro"/>
</dbReference>
<dbReference type="GO" id="GO:0003676">
    <property type="term" value="F:nucleic acid binding"/>
    <property type="evidence" value="ECO:0007669"/>
    <property type="project" value="InterPro"/>
</dbReference>
<dbReference type="Proteomes" id="UP000265200">
    <property type="component" value="Chromosome 18"/>
</dbReference>
<organism evidence="4 5">
    <name type="scientific">Oryzias latipes</name>
    <name type="common">Japanese rice fish</name>
    <name type="synonym">Japanese killifish</name>
    <dbReference type="NCBI Taxonomy" id="8090"/>
    <lineage>
        <taxon>Eukaryota</taxon>
        <taxon>Metazoa</taxon>
        <taxon>Chordata</taxon>
        <taxon>Craniata</taxon>
        <taxon>Vertebrata</taxon>
        <taxon>Euteleostomi</taxon>
        <taxon>Actinopterygii</taxon>
        <taxon>Neopterygii</taxon>
        <taxon>Teleostei</taxon>
        <taxon>Neoteleostei</taxon>
        <taxon>Acanthomorphata</taxon>
        <taxon>Ovalentaria</taxon>
        <taxon>Atherinomorphae</taxon>
        <taxon>Beloniformes</taxon>
        <taxon>Adrianichthyidae</taxon>
        <taxon>Oryziinae</taxon>
        <taxon>Oryzias</taxon>
    </lineage>
</organism>
<reference evidence="4" key="3">
    <citation type="submission" date="2025-08" db="UniProtKB">
        <authorList>
            <consortium name="Ensembl"/>
        </authorList>
    </citation>
    <scope>IDENTIFICATION</scope>
    <source>
        <strain evidence="4">HSOK</strain>
    </source>
</reference>
<evidence type="ECO:0000259" key="2">
    <source>
        <dbReference type="SMART" id="SM00477"/>
    </source>
</evidence>
<dbReference type="SMART" id="SM00477">
    <property type="entry name" value="NUC"/>
    <property type="match status" value="1"/>
</dbReference>
<dbReference type="Gene3D" id="3.40.570.10">
    <property type="entry name" value="Extracellular Endonuclease, subunit A"/>
    <property type="match status" value="1"/>
</dbReference>
<proteinExistence type="predicted"/>
<reference key="1">
    <citation type="journal article" date="2007" name="Nature">
        <title>The medaka draft genome and insights into vertebrate genome evolution.</title>
        <authorList>
            <person name="Kasahara M."/>
            <person name="Naruse K."/>
            <person name="Sasaki S."/>
            <person name="Nakatani Y."/>
            <person name="Qu W."/>
            <person name="Ahsan B."/>
            <person name="Yamada T."/>
            <person name="Nagayasu Y."/>
            <person name="Doi K."/>
            <person name="Kasai Y."/>
            <person name="Jindo T."/>
            <person name="Kobayashi D."/>
            <person name="Shimada A."/>
            <person name="Toyoda A."/>
            <person name="Kuroki Y."/>
            <person name="Fujiyama A."/>
            <person name="Sasaki T."/>
            <person name="Shimizu A."/>
            <person name="Asakawa S."/>
            <person name="Shimizu N."/>
            <person name="Hashimoto S."/>
            <person name="Yang J."/>
            <person name="Lee Y."/>
            <person name="Matsushima K."/>
            <person name="Sugano S."/>
            <person name="Sakaizumi M."/>
            <person name="Narita T."/>
            <person name="Ohishi K."/>
            <person name="Haga S."/>
            <person name="Ohta F."/>
            <person name="Nomoto H."/>
            <person name="Nogata K."/>
            <person name="Morishita T."/>
            <person name="Endo T."/>
            <person name="Shin-I T."/>
            <person name="Takeda H."/>
            <person name="Morishita S."/>
            <person name="Kohara Y."/>
        </authorList>
    </citation>
    <scope>NUCLEOTIDE SEQUENCE [LARGE SCALE GENOMIC DNA]</scope>
    <source>
        <strain>Hd-rR</strain>
    </source>
</reference>
<evidence type="ECO:0000313" key="4">
    <source>
        <dbReference type="Ensembl" id="ENSORLP00015017368.1"/>
    </source>
</evidence>
<dbReference type="Pfam" id="PF01223">
    <property type="entry name" value="Endonuclease_NS"/>
    <property type="match status" value="1"/>
</dbReference>
<evidence type="ECO:0000259" key="3">
    <source>
        <dbReference type="SMART" id="SM00892"/>
    </source>
</evidence>
<feature type="chain" id="PRO_5018281119" description="Endonuclease domain-containing 1 protein-like" evidence="1">
    <location>
        <begin position="33"/>
        <end position="347"/>
    </location>
</feature>
<evidence type="ECO:0008006" key="6">
    <source>
        <dbReference type="Google" id="ProtNLM"/>
    </source>
</evidence>
<reference evidence="4" key="4">
    <citation type="submission" date="2025-09" db="UniProtKB">
        <authorList>
            <consortium name="Ensembl"/>
        </authorList>
    </citation>
    <scope>IDENTIFICATION</scope>
    <source>
        <strain evidence="4">HSOK</strain>
    </source>
</reference>
<dbReference type="Ensembl" id="ENSORLT00015025771.1">
    <property type="protein sequence ID" value="ENSORLP00015017368.1"/>
    <property type="gene ID" value="ENSORLG00015018391.1"/>
</dbReference>
<dbReference type="InterPro" id="IPR044929">
    <property type="entry name" value="DNA/RNA_non-sp_Endonuclease_sf"/>
</dbReference>
<evidence type="ECO:0000313" key="5">
    <source>
        <dbReference type="Proteomes" id="UP000265200"/>
    </source>
</evidence>